<dbReference type="InterPro" id="IPR008254">
    <property type="entry name" value="Flavodoxin/NO_synth"/>
</dbReference>
<feature type="domain" description="Flavodoxin-like" evidence="3">
    <location>
        <begin position="83"/>
        <end position="224"/>
    </location>
</feature>
<proteinExistence type="predicted"/>
<keyword evidence="2" id="KW-0732">Signal</keyword>
<evidence type="ECO:0000313" key="4">
    <source>
        <dbReference type="EMBL" id="KGO32248.1"/>
    </source>
</evidence>
<organism evidence="4 5">
    <name type="scientific">Oenococcus alcoholitolerans</name>
    <dbReference type="NCBI Taxonomy" id="931074"/>
    <lineage>
        <taxon>Bacteria</taxon>
        <taxon>Bacillati</taxon>
        <taxon>Bacillota</taxon>
        <taxon>Bacilli</taxon>
        <taxon>Lactobacillales</taxon>
        <taxon>Lactobacillaceae</taxon>
        <taxon>Oenococcus</taxon>
    </lineage>
</organism>
<comment type="caution">
    <text evidence="4">The sequence shown here is derived from an EMBL/GenBank/DDBJ whole genome shotgun (WGS) entry which is preliminary data.</text>
</comment>
<feature type="compositionally biased region" description="Polar residues" evidence="1">
    <location>
        <begin position="44"/>
        <end position="56"/>
    </location>
</feature>
<feature type="region of interest" description="Disordered" evidence="1">
    <location>
        <begin position="33"/>
        <end position="58"/>
    </location>
</feature>
<feature type="signal peptide" evidence="2">
    <location>
        <begin position="1"/>
        <end position="27"/>
    </location>
</feature>
<evidence type="ECO:0000256" key="1">
    <source>
        <dbReference type="SAM" id="MobiDB-lite"/>
    </source>
</evidence>
<evidence type="ECO:0000256" key="2">
    <source>
        <dbReference type="SAM" id="SignalP"/>
    </source>
</evidence>
<feature type="chain" id="PRO_5046461065" description="Flavodoxin-like domain-containing protein" evidence="2">
    <location>
        <begin position="28"/>
        <end position="228"/>
    </location>
</feature>
<dbReference type="PANTHER" id="PTHR39201:SF1">
    <property type="entry name" value="FLAVODOXIN-LIKE DOMAIN-CONTAINING PROTEIN"/>
    <property type="match status" value="1"/>
</dbReference>
<reference evidence="4 5" key="1">
    <citation type="journal article" date="2014" name="Antonie Van Leeuwenhoek">
        <title>Oenococcus alcoholitolerans sp. nov., a lactic acid bacteria isolated from cachaca and ethanol fermentation processes.</title>
        <authorList>
            <person name="Badotti F."/>
            <person name="Moreira A.P."/>
            <person name="Tonon L.A."/>
            <person name="de Lucena B.T."/>
            <person name="Gomes Fde C."/>
            <person name="Kruger R."/>
            <person name="Thompson C.C."/>
            <person name="de Morais M.A.Jr."/>
            <person name="Rosa C.A."/>
            <person name="Thompson F.L."/>
        </authorList>
    </citation>
    <scope>NUCLEOTIDE SEQUENCE [LARGE SCALE GENOMIC DNA]</scope>
    <source>
        <strain evidence="4 5">UFRJ-M7.2.18</strain>
    </source>
</reference>
<dbReference type="PANTHER" id="PTHR39201">
    <property type="entry name" value="EXPORTED PROTEIN-RELATED"/>
    <property type="match status" value="1"/>
</dbReference>
<dbReference type="Pfam" id="PF12682">
    <property type="entry name" value="Flavodoxin_4"/>
    <property type="match status" value="1"/>
</dbReference>
<dbReference type="Proteomes" id="UP000030023">
    <property type="component" value="Unassembled WGS sequence"/>
</dbReference>
<protein>
    <recommendedName>
        <fullName evidence="3">Flavodoxin-like domain-containing protein</fullName>
    </recommendedName>
</protein>
<dbReference type="Gene3D" id="3.40.50.360">
    <property type="match status" value="1"/>
</dbReference>
<sequence length="228" mass="25615">MKTKNRKFIFISLFAILFIAAAAFDFAQGSLRNQNESRPAKRNAVTNSDSSASSGTKPAKGPVLIVYFSRAGENDSNSNIRIGNTHWIANFIADKTKGDKYEIVPAVPYPKSYQKTLDRAESEQQRGARPKIKNKLPDIRRYGTIFLGYPIWWSELPMVVRTFMDSVDLNGKTVIPFSTNGGSGWADSLPIIRHAYPRAHFLRGFEIEGDQASHARKQVDRWLDGIGY</sequence>
<evidence type="ECO:0000313" key="5">
    <source>
        <dbReference type="Proteomes" id="UP000030023"/>
    </source>
</evidence>
<gene>
    <name evidence="4" type="ORF">Q757_02155</name>
</gene>
<name>A0ABR4XS48_9LACO</name>
<dbReference type="EMBL" id="AXCV01000056">
    <property type="protein sequence ID" value="KGO32248.1"/>
    <property type="molecule type" value="Genomic_DNA"/>
</dbReference>
<keyword evidence="5" id="KW-1185">Reference proteome</keyword>
<dbReference type="SUPFAM" id="SSF52218">
    <property type="entry name" value="Flavoproteins"/>
    <property type="match status" value="1"/>
</dbReference>
<evidence type="ECO:0000259" key="3">
    <source>
        <dbReference type="Pfam" id="PF12682"/>
    </source>
</evidence>
<accession>A0ABR4XS48</accession>
<dbReference type="InterPro" id="IPR029039">
    <property type="entry name" value="Flavoprotein-like_sf"/>
</dbReference>